<dbReference type="Proteomes" id="UP000683925">
    <property type="component" value="Unassembled WGS sequence"/>
</dbReference>
<proteinExistence type="predicted"/>
<comment type="caution">
    <text evidence="1">The sequence shown here is derived from an EMBL/GenBank/DDBJ whole genome shotgun (WGS) entry which is preliminary data.</text>
</comment>
<sequence length="115" mass="13912">MATLSLQYYMQQFYSQLRHLQHIQNCSMIFFHAQIPLYWCLANPFCQIIVKQIIGQYFIYWNPIWEAFYGLFVVGLIYNLDYCLKQQIYIIFIVIQSQISVTFQESFPNLEIVKF</sequence>
<protein>
    <submittedName>
        <fullName evidence="1">Uncharacterized protein</fullName>
    </submittedName>
</protein>
<organism evidence="1 2">
    <name type="scientific">Paramecium octaurelia</name>
    <dbReference type="NCBI Taxonomy" id="43137"/>
    <lineage>
        <taxon>Eukaryota</taxon>
        <taxon>Sar</taxon>
        <taxon>Alveolata</taxon>
        <taxon>Ciliophora</taxon>
        <taxon>Intramacronucleata</taxon>
        <taxon>Oligohymenophorea</taxon>
        <taxon>Peniculida</taxon>
        <taxon>Parameciidae</taxon>
        <taxon>Paramecium</taxon>
    </lineage>
</organism>
<accession>A0A8S1XL58</accession>
<keyword evidence="2" id="KW-1185">Reference proteome</keyword>
<name>A0A8S1XL58_PAROT</name>
<evidence type="ECO:0000313" key="2">
    <source>
        <dbReference type="Proteomes" id="UP000683925"/>
    </source>
</evidence>
<gene>
    <name evidence="1" type="ORF">POCTA_138.1.T1250211</name>
</gene>
<dbReference type="EMBL" id="CAJJDP010000125">
    <property type="protein sequence ID" value="CAD8201916.1"/>
    <property type="molecule type" value="Genomic_DNA"/>
</dbReference>
<dbReference type="AlphaFoldDB" id="A0A8S1XL58"/>
<evidence type="ECO:0000313" key="1">
    <source>
        <dbReference type="EMBL" id="CAD8201916.1"/>
    </source>
</evidence>
<reference evidence="1" key="1">
    <citation type="submission" date="2021-01" db="EMBL/GenBank/DDBJ databases">
        <authorList>
            <consortium name="Genoscope - CEA"/>
            <person name="William W."/>
        </authorList>
    </citation>
    <scope>NUCLEOTIDE SEQUENCE</scope>
</reference>